<name>A0AAV4R6X0_CAEEX</name>
<evidence type="ECO:0000313" key="1">
    <source>
        <dbReference type="EMBL" id="GIY17460.1"/>
    </source>
</evidence>
<evidence type="ECO:0000313" key="2">
    <source>
        <dbReference type="Proteomes" id="UP001054945"/>
    </source>
</evidence>
<accession>A0AAV4R6X0</accession>
<comment type="caution">
    <text evidence="1">The sequence shown here is derived from an EMBL/GenBank/DDBJ whole genome shotgun (WGS) entry which is preliminary data.</text>
</comment>
<dbReference type="EMBL" id="BPLR01007512">
    <property type="protein sequence ID" value="GIY17460.1"/>
    <property type="molecule type" value="Genomic_DNA"/>
</dbReference>
<proteinExistence type="predicted"/>
<dbReference type="AlphaFoldDB" id="A0AAV4R6X0"/>
<protein>
    <submittedName>
        <fullName evidence="1">Uncharacterized protein</fullName>
    </submittedName>
</protein>
<gene>
    <name evidence="1" type="ORF">CEXT_37681</name>
</gene>
<sequence length="109" mass="12614">MALLKKWFSLISSSKRGFIISNRKTYDSCILINVFGCFGVQPELSDNRKIRYLGKLILCSPTMSSYIRGKTVEESVKSDVKWWMTRAHSRIADKSKNKNMKMIFQSLLL</sequence>
<dbReference type="Proteomes" id="UP001054945">
    <property type="component" value="Unassembled WGS sequence"/>
</dbReference>
<organism evidence="1 2">
    <name type="scientific">Caerostris extrusa</name>
    <name type="common">Bark spider</name>
    <name type="synonym">Caerostris bankana</name>
    <dbReference type="NCBI Taxonomy" id="172846"/>
    <lineage>
        <taxon>Eukaryota</taxon>
        <taxon>Metazoa</taxon>
        <taxon>Ecdysozoa</taxon>
        <taxon>Arthropoda</taxon>
        <taxon>Chelicerata</taxon>
        <taxon>Arachnida</taxon>
        <taxon>Araneae</taxon>
        <taxon>Araneomorphae</taxon>
        <taxon>Entelegynae</taxon>
        <taxon>Araneoidea</taxon>
        <taxon>Araneidae</taxon>
        <taxon>Caerostris</taxon>
    </lineage>
</organism>
<reference evidence="1 2" key="1">
    <citation type="submission" date="2021-06" db="EMBL/GenBank/DDBJ databases">
        <title>Caerostris extrusa draft genome.</title>
        <authorList>
            <person name="Kono N."/>
            <person name="Arakawa K."/>
        </authorList>
    </citation>
    <scope>NUCLEOTIDE SEQUENCE [LARGE SCALE GENOMIC DNA]</scope>
</reference>
<keyword evidence="2" id="KW-1185">Reference proteome</keyword>